<accession>A0A382YB97</accession>
<evidence type="ECO:0000259" key="2">
    <source>
        <dbReference type="PROSITE" id="PS51880"/>
    </source>
</evidence>
<dbReference type="Pfam" id="PF02824">
    <property type="entry name" value="TGS"/>
    <property type="match status" value="1"/>
</dbReference>
<dbReference type="Gene3D" id="3.30.54.20">
    <property type="match status" value="1"/>
</dbReference>
<dbReference type="PANTHER" id="PTHR11451">
    <property type="entry name" value="THREONINE-TRNA LIGASE"/>
    <property type="match status" value="1"/>
</dbReference>
<dbReference type="CDD" id="cd01667">
    <property type="entry name" value="TGS_ThrRS"/>
    <property type="match status" value="1"/>
</dbReference>
<dbReference type="Gene3D" id="3.10.20.30">
    <property type="match status" value="1"/>
</dbReference>
<protein>
    <recommendedName>
        <fullName evidence="2">TGS domain-containing protein</fullName>
    </recommendedName>
</protein>
<dbReference type="PANTHER" id="PTHR11451:SF44">
    <property type="entry name" value="THREONINE--TRNA LIGASE, CHLOROPLASTIC_MITOCHONDRIAL 2"/>
    <property type="match status" value="1"/>
</dbReference>
<feature type="domain" description="TGS" evidence="2">
    <location>
        <begin position="1"/>
        <end position="62"/>
    </location>
</feature>
<gene>
    <name evidence="3" type="ORF">METZ01_LOCUS432969</name>
</gene>
<dbReference type="Gene3D" id="3.30.980.10">
    <property type="entry name" value="Threonyl-trna Synthetase, Chain A, domain 2"/>
    <property type="match status" value="1"/>
</dbReference>
<dbReference type="InterPro" id="IPR004095">
    <property type="entry name" value="TGS"/>
</dbReference>
<dbReference type="EMBL" id="UINC01174138">
    <property type="protein sequence ID" value="SVD80115.1"/>
    <property type="molecule type" value="Genomic_DNA"/>
</dbReference>
<dbReference type="SUPFAM" id="SSF81271">
    <property type="entry name" value="TGS-like"/>
    <property type="match status" value="1"/>
</dbReference>
<dbReference type="InterPro" id="IPR018163">
    <property type="entry name" value="Thr/Ala-tRNA-synth_IIc_edit"/>
</dbReference>
<dbReference type="GO" id="GO:0004829">
    <property type="term" value="F:threonine-tRNA ligase activity"/>
    <property type="evidence" value="ECO:0007669"/>
    <property type="project" value="TreeGrafter"/>
</dbReference>
<feature type="non-terminal residue" evidence="3">
    <location>
        <position position="169"/>
    </location>
</feature>
<dbReference type="PROSITE" id="PS51880">
    <property type="entry name" value="TGS"/>
    <property type="match status" value="1"/>
</dbReference>
<evidence type="ECO:0000313" key="3">
    <source>
        <dbReference type="EMBL" id="SVD80115.1"/>
    </source>
</evidence>
<sequence length="169" mass="18455">MSINIQLPDGSERELADGATAYDLAESISPNLAKVVLAAKVNGQIHDFHTPLPDKAEVFLLKSGTEDALAVQRHSGAHILAGAVKRIFGPDVRFGIGPAIADGFYYDLELPRKISDEDLPKIEAEMRKIIAEDVPFTREDLPKSEVIGRMKEMGQNYKLEILEGIGGET</sequence>
<dbReference type="AlphaFoldDB" id="A0A382YB97"/>
<keyword evidence="1" id="KW-0648">Protein biosynthesis</keyword>
<reference evidence="3" key="1">
    <citation type="submission" date="2018-05" db="EMBL/GenBank/DDBJ databases">
        <authorList>
            <person name="Lanie J.A."/>
            <person name="Ng W.-L."/>
            <person name="Kazmierczak K.M."/>
            <person name="Andrzejewski T.M."/>
            <person name="Davidsen T.M."/>
            <person name="Wayne K.J."/>
            <person name="Tettelin H."/>
            <person name="Glass J.I."/>
            <person name="Rusch D."/>
            <person name="Podicherti R."/>
            <person name="Tsui H.-C.T."/>
            <person name="Winkler M.E."/>
        </authorList>
    </citation>
    <scope>NUCLEOTIDE SEQUENCE</scope>
</reference>
<organism evidence="3">
    <name type="scientific">marine metagenome</name>
    <dbReference type="NCBI Taxonomy" id="408172"/>
    <lineage>
        <taxon>unclassified sequences</taxon>
        <taxon>metagenomes</taxon>
        <taxon>ecological metagenomes</taxon>
    </lineage>
</organism>
<dbReference type="GO" id="GO:0000166">
    <property type="term" value="F:nucleotide binding"/>
    <property type="evidence" value="ECO:0007669"/>
    <property type="project" value="InterPro"/>
</dbReference>
<proteinExistence type="predicted"/>
<dbReference type="SUPFAM" id="SSF55186">
    <property type="entry name" value="ThrRS/AlaRS common domain"/>
    <property type="match status" value="1"/>
</dbReference>
<dbReference type="GO" id="GO:0006435">
    <property type="term" value="P:threonyl-tRNA aminoacylation"/>
    <property type="evidence" value="ECO:0007669"/>
    <property type="project" value="TreeGrafter"/>
</dbReference>
<name>A0A382YB97_9ZZZZ</name>
<dbReference type="InterPro" id="IPR012676">
    <property type="entry name" value="TGS-like"/>
</dbReference>
<evidence type="ECO:0000256" key="1">
    <source>
        <dbReference type="ARBA" id="ARBA00022917"/>
    </source>
</evidence>
<dbReference type="InterPro" id="IPR012675">
    <property type="entry name" value="Beta-grasp_dom_sf"/>
</dbReference>